<reference evidence="1 2" key="1">
    <citation type="submission" date="2016-10" db="EMBL/GenBank/DDBJ databases">
        <authorList>
            <person name="Varghese N."/>
            <person name="Submissions S."/>
        </authorList>
    </citation>
    <scope>NUCLEOTIDE SEQUENCE [LARGE SCALE GENOMIC DNA]</scope>
    <source>
        <strain evidence="1 2">BS3780</strain>
    </source>
</reference>
<dbReference type="Proteomes" id="UP000183915">
    <property type="component" value="Unassembled WGS sequence"/>
</dbReference>
<keyword evidence="2" id="KW-1185">Reference proteome</keyword>
<evidence type="ECO:0000313" key="2">
    <source>
        <dbReference type="Proteomes" id="UP000183915"/>
    </source>
</evidence>
<proteinExistence type="predicted"/>
<protein>
    <recommendedName>
        <fullName evidence="3">Formimidoylglutamase</fullName>
    </recommendedName>
</protein>
<evidence type="ECO:0000313" key="1">
    <source>
        <dbReference type="EMBL" id="SEE61609.1"/>
    </source>
</evidence>
<dbReference type="EMBL" id="FNTT01000002">
    <property type="protein sequence ID" value="SEE61609.1"/>
    <property type="molecule type" value="Genomic_DNA"/>
</dbReference>
<organism evidence="1 2">
    <name type="scientific">Pseudomonas kilonensis</name>
    <dbReference type="NCBI Taxonomy" id="132476"/>
    <lineage>
        <taxon>Bacteria</taxon>
        <taxon>Pseudomonadati</taxon>
        <taxon>Pseudomonadota</taxon>
        <taxon>Gammaproteobacteria</taxon>
        <taxon>Pseudomonadales</taxon>
        <taxon>Pseudomonadaceae</taxon>
        <taxon>Pseudomonas</taxon>
    </lineage>
</organism>
<evidence type="ECO:0008006" key="3">
    <source>
        <dbReference type="Google" id="ProtNLM"/>
    </source>
</evidence>
<sequence>MSWHTNEPLLWRGDLSPLGREAALKPGTSVRQAN</sequence>
<name>A0ABY0ZG39_9PSED</name>
<accession>A0ABY0ZG39</accession>
<comment type="caution">
    <text evidence="1">The sequence shown here is derived from an EMBL/GenBank/DDBJ whole genome shotgun (WGS) entry which is preliminary data.</text>
</comment>
<gene>
    <name evidence="1" type="ORF">SAMN04490188_4719</name>
</gene>